<dbReference type="InterPro" id="IPR015679">
    <property type="entry name" value="PLipase_D_fam"/>
</dbReference>
<comment type="catalytic activity">
    <reaction evidence="1">
        <text>a 1,2-diacyl-sn-glycero-3-phosphocholine + H2O = a 1,2-diacyl-sn-glycero-3-phosphate + choline + H(+)</text>
        <dbReference type="Rhea" id="RHEA:14445"/>
        <dbReference type="ChEBI" id="CHEBI:15354"/>
        <dbReference type="ChEBI" id="CHEBI:15377"/>
        <dbReference type="ChEBI" id="CHEBI:15378"/>
        <dbReference type="ChEBI" id="CHEBI:57643"/>
        <dbReference type="ChEBI" id="CHEBI:58608"/>
        <dbReference type="EC" id="3.1.4.4"/>
    </reaction>
</comment>
<dbReference type="Proteomes" id="UP000540787">
    <property type="component" value="Unassembled WGS sequence"/>
</dbReference>
<dbReference type="SUPFAM" id="SSF56024">
    <property type="entry name" value="Phospholipase D/nuclease"/>
    <property type="match status" value="2"/>
</dbReference>
<evidence type="ECO:0000256" key="2">
    <source>
        <dbReference type="ARBA" id="ARBA00022737"/>
    </source>
</evidence>
<evidence type="ECO:0000313" key="6">
    <source>
        <dbReference type="EMBL" id="MBB6135201.1"/>
    </source>
</evidence>
<dbReference type="PROSITE" id="PS50035">
    <property type="entry name" value="PLD"/>
    <property type="match status" value="1"/>
</dbReference>
<dbReference type="EMBL" id="JACHBX010000003">
    <property type="protein sequence ID" value="MBB6135201.1"/>
    <property type="molecule type" value="Genomic_DNA"/>
</dbReference>
<organism evidence="6 7">
    <name type="scientific">Massilia aurea</name>
    <dbReference type="NCBI Taxonomy" id="373040"/>
    <lineage>
        <taxon>Bacteria</taxon>
        <taxon>Pseudomonadati</taxon>
        <taxon>Pseudomonadota</taxon>
        <taxon>Betaproteobacteria</taxon>
        <taxon>Burkholderiales</taxon>
        <taxon>Oxalobacteraceae</taxon>
        <taxon>Telluria group</taxon>
        <taxon>Massilia</taxon>
    </lineage>
</organism>
<proteinExistence type="predicted"/>
<evidence type="ECO:0000256" key="3">
    <source>
        <dbReference type="ARBA" id="ARBA00022801"/>
    </source>
</evidence>
<accession>A0A7W9X2H4</accession>
<dbReference type="GO" id="GO:0009395">
    <property type="term" value="P:phospholipid catabolic process"/>
    <property type="evidence" value="ECO:0007669"/>
    <property type="project" value="TreeGrafter"/>
</dbReference>
<keyword evidence="4" id="KW-0443">Lipid metabolism</keyword>
<name>A0A7W9X2H4_9BURK</name>
<evidence type="ECO:0000259" key="5">
    <source>
        <dbReference type="PROSITE" id="PS50035"/>
    </source>
</evidence>
<dbReference type="InterPro" id="IPR001736">
    <property type="entry name" value="PLipase_D/transphosphatidylase"/>
</dbReference>
<evidence type="ECO:0000256" key="1">
    <source>
        <dbReference type="ARBA" id="ARBA00000798"/>
    </source>
</evidence>
<dbReference type="PANTHER" id="PTHR18896:SF76">
    <property type="entry name" value="PHOSPHOLIPASE"/>
    <property type="match status" value="1"/>
</dbReference>
<dbReference type="AlphaFoldDB" id="A0A7W9X2H4"/>
<comment type="caution">
    <text evidence="6">The sequence shown here is derived from an EMBL/GenBank/DDBJ whole genome shotgun (WGS) entry which is preliminary data.</text>
</comment>
<keyword evidence="3" id="KW-0378">Hydrolase</keyword>
<feature type="domain" description="PLD phosphodiesterase" evidence="5">
    <location>
        <begin position="537"/>
        <end position="564"/>
    </location>
</feature>
<dbReference type="SMART" id="SM00155">
    <property type="entry name" value="PLDc"/>
    <property type="match status" value="2"/>
</dbReference>
<keyword evidence="2" id="KW-0677">Repeat</keyword>
<dbReference type="Gene3D" id="3.30.870.10">
    <property type="entry name" value="Endonuclease Chain A"/>
    <property type="match status" value="2"/>
</dbReference>
<sequence>MNENAKLYEQTLSYSKTAGPYQCLTLPWWVQTPKPVYFPRHRGSIEPLICGEEVFSRVADDLKAATHSVDIITWGFDPGMVLKRGFEAKDGQRYGDLLMEIATRKKDPVKVRLLVWYDDQVSQTLMKNIPGYYGTRFPAIGCSGETGFYREGHQKYNAEWFEKICAGEVPNICFHVRTILPELFPRALAGEDVPSSAAAQGTARFPTHHQKMLLVDYEQPARAVGYVMGHNSITDFWDTAAHIYRDPRRETFYRDDPMSFNAGPTLDHGAGAYLGTVYRPSEAELETKQRALEAALKRNAYVAKPYQDVSARVRGPVLYDLNHNFCQAWDESTPPSSYFIEKYWLVTKYLSRNLHKISRSIQKLVHSDPDHDFAKRRKAVQPDAFILRGGEHSTQLLRTQPMHGEKTIKECYANLTRQTHHYIFIQNQYIQYGTWAEHLKICVQNLRKGGFKKPIYVFILTSTPERDGMDIATYDVAQQLGQSTTMKIEHKQAMAQAKKGKGKMPLTPEELAIDGINVVMGSLWTCAQPKPKPDEYEEIYIHAKVAIVDDAAFTVGSANLNLRSMAIDSELNILSQAKDVSYKLRCDLFLQCSGDPGPTQFGDMEDTFDKWQKRMAANAEAMKSNEPLLSQIVAFHVNRKPGAPLI</sequence>
<dbReference type="Pfam" id="PF13091">
    <property type="entry name" value="PLDc_2"/>
    <property type="match status" value="1"/>
</dbReference>
<dbReference type="PANTHER" id="PTHR18896">
    <property type="entry name" value="PHOSPHOLIPASE D"/>
    <property type="match status" value="1"/>
</dbReference>
<reference evidence="6 7" key="1">
    <citation type="submission" date="2020-08" db="EMBL/GenBank/DDBJ databases">
        <title>The Agave Microbiome: Exploring the role of microbial communities in plant adaptations to desert environments.</title>
        <authorList>
            <person name="Partida-Martinez L.P."/>
        </authorList>
    </citation>
    <scope>NUCLEOTIDE SEQUENCE [LARGE SCALE GENOMIC DNA]</scope>
    <source>
        <strain evidence="6 7">AT3.2</strain>
    </source>
</reference>
<protein>
    <submittedName>
        <fullName evidence="6">Phosphatidylserine/phosphatidylglycerophosphate/ cardiolipin synthase-like enzyme</fullName>
    </submittedName>
</protein>
<dbReference type="InterPro" id="IPR025202">
    <property type="entry name" value="PLD-like_dom"/>
</dbReference>
<keyword evidence="7" id="KW-1185">Reference proteome</keyword>
<evidence type="ECO:0000313" key="7">
    <source>
        <dbReference type="Proteomes" id="UP000540787"/>
    </source>
</evidence>
<dbReference type="GO" id="GO:0004630">
    <property type="term" value="F:phospholipase D activity"/>
    <property type="evidence" value="ECO:0007669"/>
    <property type="project" value="UniProtKB-EC"/>
</dbReference>
<evidence type="ECO:0000256" key="4">
    <source>
        <dbReference type="ARBA" id="ARBA00023098"/>
    </source>
</evidence>
<gene>
    <name evidence="6" type="ORF">HD842_003359</name>
</gene>